<feature type="compositionally biased region" description="Basic and acidic residues" evidence="5">
    <location>
        <begin position="197"/>
        <end position="218"/>
    </location>
</feature>
<dbReference type="OrthoDB" id="2924818at2759"/>
<dbReference type="GO" id="GO:0003839">
    <property type="term" value="F:gamma-glutamylcyclotransferase activity"/>
    <property type="evidence" value="ECO:0007669"/>
    <property type="project" value="UniProtKB-EC"/>
</dbReference>
<evidence type="ECO:0000256" key="2">
    <source>
        <dbReference type="ARBA" id="ARBA00023239"/>
    </source>
</evidence>
<dbReference type="Gene3D" id="3.10.490.10">
    <property type="entry name" value="Gamma-glutamyl cyclotransferase-like"/>
    <property type="match status" value="1"/>
</dbReference>
<dbReference type="PANTHER" id="PTHR12935">
    <property type="entry name" value="GAMMA-GLUTAMYLCYCLOTRANSFERASE"/>
    <property type="match status" value="1"/>
</dbReference>
<keyword evidence="2" id="KW-0456">Lyase</keyword>
<dbReference type="InterPro" id="IPR013024">
    <property type="entry name" value="GGCT-like"/>
</dbReference>
<evidence type="ECO:0000313" key="7">
    <source>
        <dbReference type="EMBL" id="RPB28074.1"/>
    </source>
</evidence>
<evidence type="ECO:0000313" key="8">
    <source>
        <dbReference type="Proteomes" id="UP000267821"/>
    </source>
</evidence>
<evidence type="ECO:0000259" key="6">
    <source>
        <dbReference type="Pfam" id="PF06094"/>
    </source>
</evidence>
<dbReference type="CDD" id="cd06661">
    <property type="entry name" value="GGCT_like"/>
    <property type="match status" value="1"/>
</dbReference>
<dbReference type="Proteomes" id="UP000267821">
    <property type="component" value="Unassembled WGS sequence"/>
</dbReference>
<dbReference type="EMBL" id="ML121530">
    <property type="protein sequence ID" value="RPB28074.1"/>
    <property type="molecule type" value="Genomic_DNA"/>
</dbReference>
<reference evidence="7 8" key="1">
    <citation type="journal article" date="2018" name="Nat. Ecol. Evol.">
        <title>Pezizomycetes genomes reveal the molecular basis of ectomycorrhizal truffle lifestyle.</title>
        <authorList>
            <person name="Murat C."/>
            <person name="Payen T."/>
            <person name="Noel B."/>
            <person name="Kuo A."/>
            <person name="Morin E."/>
            <person name="Chen J."/>
            <person name="Kohler A."/>
            <person name="Krizsan K."/>
            <person name="Balestrini R."/>
            <person name="Da Silva C."/>
            <person name="Montanini B."/>
            <person name="Hainaut M."/>
            <person name="Levati E."/>
            <person name="Barry K.W."/>
            <person name="Belfiori B."/>
            <person name="Cichocki N."/>
            <person name="Clum A."/>
            <person name="Dockter R.B."/>
            <person name="Fauchery L."/>
            <person name="Guy J."/>
            <person name="Iotti M."/>
            <person name="Le Tacon F."/>
            <person name="Lindquist E.A."/>
            <person name="Lipzen A."/>
            <person name="Malagnac F."/>
            <person name="Mello A."/>
            <person name="Molinier V."/>
            <person name="Miyauchi S."/>
            <person name="Poulain J."/>
            <person name="Riccioni C."/>
            <person name="Rubini A."/>
            <person name="Sitrit Y."/>
            <person name="Splivallo R."/>
            <person name="Traeger S."/>
            <person name="Wang M."/>
            <person name="Zifcakova L."/>
            <person name="Wipf D."/>
            <person name="Zambonelli A."/>
            <person name="Paolocci F."/>
            <person name="Nowrousian M."/>
            <person name="Ottonello S."/>
            <person name="Baldrian P."/>
            <person name="Spatafora J.W."/>
            <person name="Henrissat B."/>
            <person name="Nagy L.G."/>
            <person name="Aury J.M."/>
            <person name="Wincker P."/>
            <person name="Grigoriev I.V."/>
            <person name="Bonfante P."/>
            <person name="Martin F.M."/>
        </authorList>
    </citation>
    <scope>NUCLEOTIDE SEQUENCE [LARGE SCALE GENOMIC DNA]</scope>
    <source>
        <strain evidence="7 8">ATCC MYA-4762</strain>
    </source>
</reference>
<sequence length="218" mass="24956">MPSILPPYPFPWDPATATVPKDANPAPRQIRYYYFAYGSNLWLEQMHHRCPQYSYIGRGVLRGYNWVISKRGYANVIVSGDETEEEDPEELDTYGVVYTLTKSDMAVLDMYEGVDIKPVPAYVKVTMDIEMYEKGEGAELPCLVYVDPRTELGKVHEEYIGRINRGLEDAGLPETWVEKVIRKWIPKGVGVEELEEKSESEIEEKDVGERKDVGIKEV</sequence>
<proteinExistence type="predicted"/>
<feature type="binding site" evidence="4">
    <location>
        <begin position="34"/>
        <end position="39"/>
    </location>
    <ligand>
        <name>substrate</name>
    </ligand>
</feature>
<name>A0A3N4LYU7_9PEZI</name>
<feature type="region of interest" description="Disordered" evidence="5">
    <location>
        <begin position="194"/>
        <end position="218"/>
    </location>
</feature>
<dbReference type="InterPro" id="IPR009288">
    <property type="entry name" value="AIG2-like_dom"/>
</dbReference>
<dbReference type="InParanoid" id="A0A3N4LYU7"/>
<evidence type="ECO:0000256" key="5">
    <source>
        <dbReference type="SAM" id="MobiDB-lite"/>
    </source>
</evidence>
<dbReference type="PANTHER" id="PTHR12935:SF0">
    <property type="entry name" value="GAMMA-GLUTAMYLCYCLOTRANSFERASE"/>
    <property type="match status" value="1"/>
</dbReference>
<dbReference type="STRING" id="1051890.A0A3N4LYU7"/>
<feature type="domain" description="Gamma-glutamylcyclotransferase AIG2-like" evidence="6">
    <location>
        <begin position="34"/>
        <end position="148"/>
    </location>
</feature>
<dbReference type="EC" id="4.3.2.9" evidence="1"/>
<evidence type="ECO:0000256" key="3">
    <source>
        <dbReference type="PIRSR" id="PIRSR617939-1"/>
    </source>
</evidence>
<dbReference type="AlphaFoldDB" id="A0A3N4LYU7"/>
<keyword evidence="8" id="KW-1185">Reference proteome</keyword>
<accession>A0A3N4LYU7</accession>
<evidence type="ECO:0000256" key="4">
    <source>
        <dbReference type="PIRSR" id="PIRSR617939-2"/>
    </source>
</evidence>
<dbReference type="SUPFAM" id="SSF110857">
    <property type="entry name" value="Gamma-glutamyl cyclotransferase-like"/>
    <property type="match status" value="1"/>
</dbReference>
<feature type="active site" description="Proton acceptor" evidence="3">
    <location>
        <position position="112"/>
    </location>
</feature>
<dbReference type="Pfam" id="PF06094">
    <property type="entry name" value="GGACT"/>
    <property type="match status" value="1"/>
</dbReference>
<organism evidence="7 8">
    <name type="scientific">Terfezia boudieri ATCC MYA-4762</name>
    <dbReference type="NCBI Taxonomy" id="1051890"/>
    <lineage>
        <taxon>Eukaryota</taxon>
        <taxon>Fungi</taxon>
        <taxon>Dikarya</taxon>
        <taxon>Ascomycota</taxon>
        <taxon>Pezizomycotina</taxon>
        <taxon>Pezizomycetes</taxon>
        <taxon>Pezizales</taxon>
        <taxon>Pezizaceae</taxon>
        <taxon>Terfezia</taxon>
    </lineage>
</organism>
<gene>
    <name evidence="7" type="ORF">L211DRAFT_834078</name>
</gene>
<feature type="binding site" evidence="4">
    <location>
        <position position="159"/>
    </location>
    <ligand>
        <name>substrate</name>
    </ligand>
</feature>
<dbReference type="InterPro" id="IPR017939">
    <property type="entry name" value="G-Glutamylcylcotransferase"/>
</dbReference>
<evidence type="ECO:0000256" key="1">
    <source>
        <dbReference type="ARBA" id="ARBA00012346"/>
    </source>
</evidence>
<dbReference type="InterPro" id="IPR036568">
    <property type="entry name" value="GGCT-like_sf"/>
</dbReference>
<protein>
    <recommendedName>
        <fullName evidence="1">gamma-glutamylcyclotransferase</fullName>
        <ecNumber evidence="1">4.3.2.9</ecNumber>
    </recommendedName>
</protein>